<keyword evidence="1" id="KW-0479">Metal-binding</keyword>
<dbReference type="SUPFAM" id="SSF55008">
    <property type="entry name" value="HMA, heavy metal-associated domain"/>
    <property type="match status" value="1"/>
</dbReference>
<dbReference type="AlphaFoldDB" id="A0A9D2JW58"/>
<dbReference type="InterPro" id="IPR017969">
    <property type="entry name" value="Heavy-metal-associated_CS"/>
</dbReference>
<organism evidence="3 4">
    <name type="scientific">Candidatus Prevotella avicola</name>
    <dbReference type="NCBI Taxonomy" id="2838738"/>
    <lineage>
        <taxon>Bacteria</taxon>
        <taxon>Pseudomonadati</taxon>
        <taxon>Bacteroidota</taxon>
        <taxon>Bacteroidia</taxon>
        <taxon>Bacteroidales</taxon>
        <taxon>Prevotellaceae</taxon>
        <taxon>Prevotella</taxon>
    </lineage>
</organism>
<dbReference type="PANTHER" id="PTHR46594:SF4">
    <property type="entry name" value="P-TYPE CATION-TRANSPORTING ATPASE"/>
    <property type="match status" value="1"/>
</dbReference>
<sequence length="70" mass="7675">MIQKTFIVHGMKCQHCQSAVESALLDITGVKEAQVSLVDNSVTVDYDEGIVTLDMLREAVEGAGRFEFEA</sequence>
<evidence type="ECO:0000313" key="4">
    <source>
        <dbReference type="Proteomes" id="UP000824055"/>
    </source>
</evidence>
<proteinExistence type="predicted"/>
<dbReference type="PANTHER" id="PTHR46594">
    <property type="entry name" value="P-TYPE CATION-TRANSPORTING ATPASE"/>
    <property type="match status" value="1"/>
</dbReference>
<dbReference type="EMBL" id="DXBE01000026">
    <property type="protein sequence ID" value="HIZ68888.1"/>
    <property type="molecule type" value="Genomic_DNA"/>
</dbReference>
<dbReference type="Gene3D" id="3.30.70.100">
    <property type="match status" value="1"/>
</dbReference>
<feature type="domain" description="HMA" evidence="2">
    <location>
        <begin position="2"/>
        <end position="68"/>
    </location>
</feature>
<dbReference type="Pfam" id="PF00403">
    <property type="entry name" value="HMA"/>
    <property type="match status" value="1"/>
</dbReference>
<reference evidence="3" key="1">
    <citation type="journal article" date="2021" name="PeerJ">
        <title>Extensive microbial diversity within the chicken gut microbiome revealed by metagenomics and culture.</title>
        <authorList>
            <person name="Gilroy R."/>
            <person name="Ravi A."/>
            <person name="Getino M."/>
            <person name="Pursley I."/>
            <person name="Horton D.L."/>
            <person name="Alikhan N.F."/>
            <person name="Baker D."/>
            <person name="Gharbi K."/>
            <person name="Hall N."/>
            <person name="Watson M."/>
            <person name="Adriaenssens E.M."/>
            <person name="Foster-Nyarko E."/>
            <person name="Jarju S."/>
            <person name="Secka A."/>
            <person name="Antonio M."/>
            <person name="Oren A."/>
            <person name="Chaudhuri R.R."/>
            <person name="La Ragione R."/>
            <person name="Hildebrand F."/>
            <person name="Pallen M.J."/>
        </authorList>
    </citation>
    <scope>NUCLEOTIDE SEQUENCE</scope>
    <source>
        <strain evidence="3">ChiHecec3B27-8219</strain>
    </source>
</reference>
<dbReference type="PROSITE" id="PS01047">
    <property type="entry name" value="HMA_1"/>
    <property type="match status" value="1"/>
</dbReference>
<dbReference type="CDD" id="cd00371">
    <property type="entry name" value="HMA"/>
    <property type="match status" value="1"/>
</dbReference>
<evidence type="ECO:0000313" key="3">
    <source>
        <dbReference type="EMBL" id="HIZ68888.1"/>
    </source>
</evidence>
<evidence type="ECO:0000256" key="1">
    <source>
        <dbReference type="ARBA" id="ARBA00022723"/>
    </source>
</evidence>
<evidence type="ECO:0000259" key="2">
    <source>
        <dbReference type="PROSITE" id="PS50846"/>
    </source>
</evidence>
<dbReference type="InterPro" id="IPR006121">
    <property type="entry name" value="HMA_dom"/>
</dbReference>
<dbReference type="PROSITE" id="PS50846">
    <property type="entry name" value="HMA_2"/>
    <property type="match status" value="1"/>
</dbReference>
<dbReference type="FunFam" id="3.30.70.100:FF:000001">
    <property type="entry name" value="ATPase copper transporting beta"/>
    <property type="match status" value="1"/>
</dbReference>
<protein>
    <submittedName>
        <fullName evidence="3">Cation transporter</fullName>
    </submittedName>
</protein>
<name>A0A9D2JW58_9BACT</name>
<dbReference type="GO" id="GO:0046872">
    <property type="term" value="F:metal ion binding"/>
    <property type="evidence" value="ECO:0007669"/>
    <property type="project" value="UniProtKB-KW"/>
</dbReference>
<dbReference type="InterPro" id="IPR036163">
    <property type="entry name" value="HMA_dom_sf"/>
</dbReference>
<gene>
    <name evidence="3" type="ORF">H9966_03250</name>
</gene>
<comment type="caution">
    <text evidence="3">The sequence shown here is derived from an EMBL/GenBank/DDBJ whole genome shotgun (WGS) entry which is preliminary data.</text>
</comment>
<reference evidence="3" key="2">
    <citation type="submission" date="2021-04" db="EMBL/GenBank/DDBJ databases">
        <authorList>
            <person name="Gilroy R."/>
        </authorList>
    </citation>
    <scope>NUCLEOTIDE SEQUENCE</scope>
    <source>
        <strain evidence="3">ChiHecec3B27-8219</strain>
    </source>
</reference>
<dbReference type="Proteomes" id="UP000824055">
    <property type="component" value="Unassembled WGS sequence"/>
</dbReference>
<accession>A0A9D2JW58</accession>